<name>A0A0G4FI59_9ALVE</name>
<dbReference type="SMART" id="SM00327">
    <property type="entry name" value="VWA"/>
    <property type="match status" value="1"/>
</dbReference>
<dbReference type="AlphaFoldDB" id="A0A0G4FI59"/>
<organism evidence="9">
    <name type="scientific">Chromera velia CCMP2878</name>
    <dbReference type="NCBI Taxonomy" id="1169474"/>
    <lineage>
        <taxon>Eukaryota</taxon>
        <taxon>Sar</taxon>
        <taxon>Alveolata</taxon>
        <taxon>Colpodellida</taxon>
        <taxon>Chromeraceae</taxon>
        <taxon>Chromera</taxon>
    </lineage>
</organism>
<feature type="domain" description="VWFA" evidence="8">
    <location>
        <begin position="708"/>
        <end position="890"/>
    </location>
</feature>
<dbReference type="InterPro" id="IPR000884">
    <property type="entry name" value="TSP1_rpt"/>
</dbReference>
<evidence type="ECO:0000256" key="7">
    <source>
        <dbReference type="SAM" id="MobiDB-lite"/>
    </source>
</evidence>
<evidence type="ECO:0000256" key="4">
    <source>
        <dbReference type="ARBA" id="ARBA00022737"/>
    </source>
</evidence>
<dbReference type="PANTHER" id="PTHR22906">
    <property type="entry name" value="PROPERDIN"/>
    <property type="match status" value="1"/>
</dbReference>
<accession>A0A0G4FI59</accession>
<gene>
    <name evidence="9" type="ORF">Cvel_17000</name>
</gene>
<keyword evidence="2" id="KW-0964">Secreted</keyword>
<reference evidence="9" key="1">
    <citation type="submission" date="2014-11" db="EMBL/GenBank/DDBJ databases">
        <authorList>
            <person name="Otto D Thomas"/>
            <person name="Naeem Raeece"/>
        </authorList>
    </citation>
    <scope>NUCLEOTIDE SEQUENCE</scope>
</reference>
<dbReference type="InterPro" id="IPR002035">
    <property type="entry name" value="VWF_A"/>
</dbReference>
<dbReference type="InterPro" id="IPR036383">
    <property type="entry name" value="TSP1_rpt_sf"/>
</dbReference>
<evidence type="ECO:0000256" key="1">
    <source>
        <dbReference type="ARBA" id="ARBA00004613"/>
    </source>
</evidence>
<dbReference type="Gene3D" id="3.40.50.410">
    <property type="entry name" value="von Willebrand factor, type A domain"/>
    <property type="match status" value="1"/>
</dbReference>
<sequence>MKAALTATGLLAVSEAALSSVKKHENELQHTKWDPKQVDMKTIREMAKDLSIDDALMAVKSANVPEDLKEFIQGKRSEESFGPNYTPVAVITKVNGIFEHAQSELDYTFVTCHDSLIAQQLAMDGLAIDKAHAGAMLEDAIAEKNMWSAEMMASITIRDKLKEELDEFLDQCKLADTQSEALITMISADLAVVQGVIDSNQCKSSDPFKPSTTKVSGTVSPGALNKSTGKSVPSLLQTKSSKTNEEVKSKARAMLQRYRNMQEDAHHGGNRFHPRYHISAEDQKLIDQTKGMSLLRCSFQDGVSFLSFEDTEMAKAMVQMSNKKFQAFQSHLENLLQASIETAATTPKPAATTPLPSYNAFDIGSNPYAHNKDARDLAKEIRNKQIEGENVDAEATCSFAGSPLCPSFFEEISQLGGDIDAELTDEKNYRDENNRICEETKKRMELDIEGWDTHIEFCDQHGSALAARIKELKETIRTIEINYKEFLDAYENERTYCEKTIKEHKSAMCGAIKVKTQLMRMSSMPNEIWDCEVSPFEATACSRTCEGGSKVWTREVLIKNTPTYGTACPSLELTTTCNMFACPIPCAVSPFGPWSHCSAECGMGVHYRVRSVVTPPMFGGTACPALQESRDCNAGICDAECELTEWTEFSECTAYCGGGTQYREKHVKTEAIGDGTCPGKRNPQRYEIVDCNTGTCAPGVPICNTKMDVVLVVDSSGSIGYSNWPEVVKGVSAVAHQMNYANVKLGTIIFSYGTSTYSVLTDDVDEINRLYPGTMQGEWMGSVTNTHMALAHAHHLLIEGGRASTGAKQTVMLFTDGYPCCQPGARDMTRYAAQDLVGSGVRLIVVPLGNADSNFIGEMNSLASSDSTISIPTFEEFVKEETAATLIERMCDDIVMKPVSYKANVVIKDDKLGQVLSTHSTNTAASVTGTPAP</sequence>
<dbReference type="SMART" id="SM00209">
    <property type="entry name" value="TSP1"/>
    <property type="match status" value="3"/>
</dbReference>
<keyword evidence="4" id="KW-0677">Repeat</keyword>
<dbReference type="PANTHER" id="PTHR22906:SF43">
    <property type="entry name" value="PROPERDIN"/>
    <property type="match status" value="1"/>
</dbReference>
<evidence type="ECO:0000256" key="6">
    <source>
        <dbReference type="ARBA" id="ARBA00023180"/>
    </source>
</evidence>
<evidence type="ECO:0000256" key="5">
    <source>
        <dbReference type="ARBA" id="ARBA00023157"/>
    </source>
</evidence>
<feature type="region of interest" description="Disordered" evidence="7">
    <location>
        <begin position="203"/>
        <end position="247"/>
    </location>
</feature>
<keyword evidence="3" id="KW-0732">Signal</keyword>
<keyword evidence="5" id="KW-1015">Disulfide bond</keyword>
<dbReference type="PROSITE" id="PS50234">
    <property type="entry name" value="VWFA"/>
    <property type="match status" value="1"/>
</dbReference>
<evidence type="ECO:0000256" key="3">
    <source>
        <dbReference type="ARBA" id="ARBA00022729"/>
    </source>
</evidence>
<dbReference type="PhylomeDB" id="A0A0G4FI59"/>
<keyword evidence="6" id="KW-0325">Glycoprotein</keyword>
<dbReference type="SUPFAM" id="SSF82895">
    <property type="entry name" value="TSP-1 type 1 repeat"/>
    <property type="match status" value="2"/>
</dbReference>
<dbReference type="EMBL" id="CDMZ01000370">
    <property type="protein sequence ID" value="CEM12804.1"/>
    <property type="molecule type" value="Genomic_DNA"/>
</dbReference>
<comment type="subcellular location">
    <subcellularLocation>
        <location evidence="1">Secreted</location>
    </subcellularLocation>
</comment>
<feature type="compositionally biased region" description="Polar residues" evidence="7">
    <location>
        <begin position="203"/>
        <end position="241"/>
    </location>
</feature>
<evidence type="ECO:0000259" key="8">
    <source>
        <dbReference type="PROSITE" id="PS50234"/>
    </source>
</evidence>
<dbReference type="Pfam" id="PF00092">
    <property type="entry name" value="VWA"/>
    <property type="match status" value="1"/>
</dbReference>
<evidence type="ECO:0000313" key="9">
    <source>
        <dbReference type="EMBL" id="CEM12804.1"/>
    </source>
</evidence>
<dbReference type="SUPFAM" id="SSF53300">
    <property type="entry name" value="vWA-like"/>
    <property type="match status" value="1"/>
</dbReference>
<dbReference type="PROSITE" id="PS50092">
    <property type="entry name" value="TSP1"/>
    <property type="match status" value="3"/>
</dbReference>
<dbReference type="Pfam" id="PF19028">
    <property type="entry name" value="TSP1_spondin"/>
    <property type="match status" value="1"/>
</dbReference>
<dbReference type="CDD" id="cd01450">
    <property type="entry name" value="vWFA_subfamily_ECM"/>
    <property type="match status" value="1"/>
</dbReference>
<evidence type="ECO:0000256" key="2">
    <source>
        <dbReference type="ARBA" id="ARBA00022525"/>
    </source>
</evidence>
<dbReference type="Gene3D" id="2.20.100.10">
    <property type="entry name" value="Thrombospondin type-1 (TSP1) repeat"/>
    <property type="match status" value="2"/>
</dbReference>
<dbReference type="InterPro" id="IPR044004">
    <property type="entry name" value="TSP1_spondin_dom"/>
</dbReference>
<dbReference type="VEuPathDB" id="CryptoDB:Cvel_17000"/>
<protein>
    <recommendedName>
        <fullName evidence="8">VWFA domain-containing protein</fullName>
    </recommendedName>
</protein>
<dbReference type="Pfam" id="PF00090">
    <property type="entry name" value="TSP_1"/>
    <property type="match status" value="2"/>
</dbReference>
<proteinExistence type="predicted"/>
<dbReference type="FunFam" id="2.20.100.10:FF:000134">
    <property type="entry name" value="Uncharacterized protein"/>
    <property type="match status" value="1"/>
</dbReference>
<dbReference type="InterPro" id="IPR052065">
    <property type="entry name" value="Compl_asym_regulator"/>
</dbReference>
<dbReference type="InterPro" id="IPR036465">
    <property type="entry name" value="vWFA_dom_sf"/>
</dbReference>